<evidence type="ECO:0008006" key="3">
    <source>
        <dbReference type="Google" id="ProtNLM"/>
    </source>
</evidence>
<dbReference type="Proteomes" id="UP000245974">
    <property type="component" value="Unassembled WGS sequence"/>
</dbReference>
<protein>
    <recommendedName>
        <fullName evidence="3">ATP-binding protein</fullName>
    </recommendedName>
</protein>
<dbReference type="EMBL" id="OOGT01000064">
    <property type="protein sequence ID" value="SPL70530.1"/>
    <property type="molecule type" value="Genomic_DNA"/>
</dbReference>
<dbReference type="OrthoDB" id="6858273at2"/>
<proteinExistence type="predicted"/>
<evidence type="ECO:0000313" key="1">
    <source>
        <dbReference type="EMBL" id="SPL70530.1"/>
    </source>
</evidence>
<gene>
    <name evidence="1" type="ORF">KPC_1708</name>
</gene>
<dbReference type="RefSeq" id="WP_121973992.1">
    <property type="nucleotide sequence ID" value="NZ_OOGT01000064.1"/>
</dbReference>
<name>A0A2U3MYN4_9GAMM</name>
<accession>A0A2U3MYN4</accession>
<evidence type="ECO:0000313" key="2">
    <source>
        <dbReference type="Proteomes" id="UP000245974"/>
    </source>
</evidence>
<dbReference type="AlphaFoldDB" id="A0A2U3MYN4"/>
<organism evidence="1 2">
    <name type="scientific">Acinetobacter stercoris</name>
    <dbReference type="NCBI Taxonomy" id="2126983"/>
    <lineage>
        <taxon>Bacteria</taxon>
        <taxon>Pseudomonadati</taxon>
        <taxon>Pseudomonadota</taxon>
        <taxon>Gammaproteobacteria</taxon>
        <taxon>Moraxellales</taxon>
        <taxon>Moraxellaceae</taxon>
        <taxon>Acinetobacter</taxon>
    </lineage>
</organism>
<reference evidence="2" key="1">
    <citation type="submission" date="2018-03" db="EMBL/GenBank/DDBJ databases">
        <authorList>
            <person name="Blom J."/>
        </authorList>
    </citation>
    <scope>NUCLEOTIDE SEQUENCE [LARGE SCALE GENOMIC DNA]</scope>
    <source>
        <strain evidence="2">KPC-SM-21</strain>
    </source>
</reference>
<keyword evidence="2" id="KW-1185">Reference proteome</keyword>
<dbReference type="InParanoid" id="A0A2U3MYN4"/>
<sequence length="330" mass="37704">MKKPNQKAILRQKKSDLKIRKEGKKRSHTYIGLIKFSSVISLAKMGHREKFLETIRKIKLRDRANKSLYLNFKDVELLLPEGVIYLLHQLDKLKNKKELLGRTSDKDVVKAMFSRLGIHSLIKQPPYVGKTINIVDRWECLSGDSADLGEEYEKIEEQIAMILPDRRARFVLQNAIAEAISNVINHAYDENAQYKKWFLFFCIDKEKNTCLIVVSDVGKTIPVTIPVKLRDRLSINPIELFTGKNDSQLIEIATKWRRSATEEYHRGKGFNDIMQVESDVDGANVIVLSRKGAWSSVAGLKDYKDAIEGTTVGWEIPLNNVKLVASKTYA</sequence>